<proteinExistence type="predicted"/>
<dbReference type="EMBL" id="JAUIQD010000001">
    <property type="protein sequence ID" value="KAK3363777.1"/>
    <property type="molecule type" value="Genomic_DNA"/>
</dbReference>
<organism evidence="1 2">
    <name type="scientific">Lasiosphaeria hispida</name>
    <dbReference type="NCBI Taxonomy" id="260671"/>
    <lineage>
        <taxon>Eukaryota</taxon>
        <taxon>Fungi</taxon>
        <taxon>Dikarya</taxon>
        <taxon>Ascomycota</taxon>
        <taxon>Pezizomycotina</taxon>
        <taxon>Sordariomycetes</taxon>
        <taxon>Sordariomycetidae</taxon>
        <taxon>Sordariales</taxon>
        <taxon>Lasiosphaeriaceae</taxon>
        <taxon>Lasiosphaeria</taxon>
    </lineage>
</organism>
<accession>A0AAJ0HW41</accession>
<dbReference type="Proteomes" id="UP001275084">
    <property type="component" value="Unassembled WGS sequence"/>
</dbReference>
<keyword evidence="2" id="KW-1185">Reference proteome</keyword>
<protein>
    <submittedName>
        <fullName evidence="1">Uncharacterized protein</fullName>
    </submittedName>
</protein>
<name>A0AAJ0HW41_9PEZI</name>
<comment type="caution">
    <text evidence="1">The sequence shown here is derived from an EMBL/GenBank/DDBJ whole genome shotgun (WGS) entry which is preliminary data.</text>
</comment>
<sequence length="103" mass="11661">MDLSIEVEDIRIICDEIRIKSENIQIGQRNYSLCTLDPSSHLSPLLDVLTGVEIPAFPATLGEISNLNGFEAVRILRALQQPRPALLSEMRERIRRAAMNQLY</sequence>
<gene>
    <name evidence="1" type="ORF">B0T25DRAFT_528432</name>
</gene>
<reference evidence="1" key="2">
    <citation type="submission" date="2023-06" db="EMBL/GenBank/DDBJ databases">
        <authorList>
            <consortium name="Lawrence Berkeley National Laboratory"/>
            <person name="Haridas S."/>
            <person name="Hensen N."/>
            <person name="Bonometti L."/>
            <person name="Westerberg I."/>
            <person name="Brannstrom I.O."/>
            <person name="Guillou S."/>
            <person name="Cros-Aarteil S."/>
            <person name="Calhoun S."/>
            <person name="Kuo A."/>
            <person name="Mondo S."/>
            <person name="Pangilinan J."/>
            <person name="Riley R."/>
            <person name="Labutti K."/>
            <person name="Andreopoulos B."/>
            <person name="Lipzen A."/>
            <person name="Chen C."/>
            <person name="Yanf M."/>
            <person name="Daum C."/>
            <person name="Ng V."/>
            <person name="Clum A."/>
            <person name="Steindorff A."/>
            <person name="Ohm R."/>
            <person name="Martin F."/>
            <person name="Silar P."/>
            <person name="Natvig D."/>
            <person name="Lalanne C."/>
            <person name="Gautier V."/>
            <person name="Ament-Velasquez S.L."/>
            <person name="Kruys A."/>
            <person name="Hutchinson M.I."/>
            <person name="Powell A.J."/>
            <person name="Barry K."/>
            <person name="Miller A.N."/>
            <person name="Grigoriev I.V."/>
            <person name="Debuchy R."/>
            <person name="Gladieux P."/>
            <person name="Thoren M.H."/>
            <person name="Johannesson H."/>
        </authorList>
    </citation>
    <scope>NUCLEOTIDE SEQUENCE</scope>
    <source>
        <strain evidence="1">CBS 955.72</strain>
    </source>
</reference>
<reference evidence="1" key="1">
    <citation type="journal article" date="2023" name="Mol. Phylogenet. Evol.">
        <title>Genome-scale phylogeny and comparative genomics of the fungal order Sordariales.</title>
        <authorList>
            <person name="Hensen N."/>
            <person name="Bonometti L."/>
            <person name="Westerberg I."/>
            <person name="Brannstrom I.O."/>
            <person name="Guillou S."/>
            <person name="Cros-Aarteil S."/>
            <person name="Calhoun S."/>
            <person name="Haridas S."/>
            <person name="Kuo A."/>
            <person name="Mondo S."/>
            <person name="Pangilinan J."/>
            <person name="Riley R."/>
            <person name="LaButti K."/>
            <person name="Andreopoulos B."/>
            <person name="Lipzen A."/>
            <person name="Chen C."/>
            <person name="Yan M."/>
            <person name="Daum C."/>
            <person name="Ng V."/>
            <person name="Clum A."/>
            <person name="Steindorff A."/>
            <person name="Ohm R.A."/>
            <person name="Martin F."/>
            <person name="Silar P."/>
            <person name="Natvig D.O."/>
            <person name="Lalanne C."/>
            <person name="Gautier V."/>
            <person name="Ament-Velasquez S.L."/>
            <person name="Kruys A."/>
            <person name="Hutchinson M.I."/>
            <person name="Powell A.J."/>
            <person name="Barry K."/>
            <person name="Miller A.N."/>
            <person name="Grigoriev I.V."/>
            <person name="Debuchy R."/>
            <person name="Gladieux P."/>
            <person name="Hiltunen Thoren M."/>
            <person name="Johannesson H."/>
        </authorList>
    </citation>
    <scope>NUCLEOTIDE SEQUENCE</scope>
    <source>
        <strain evidence="1">CBS 955.72</strain>
    </source>
</reference>
<dbReference type="AlphaFoldDB" id="A0AAJ0HW41"/>
<evidence type="ECO:0000313" key="1">
    <source>
        <dbReference type="EMBL" id="KAK3363777.1"/>
    </source>
</evidence>
<evidence type="ECO:0000313" key="2">
    <source>
        <dbReference type="Proteomes" id="UP001275084"/>
    </source>
</evidence>